<organism evidence="2 4">
    <name type="scientific">Cryobacterium flavum</name>
    <dbReference type="NCBI Taxonomy" id="1424659"/>
    <lineage>
        <taxon>Bacteria</taxon>
        <taxon>Bacillati</taxon>
        <taxon>Actinomycetota</taxon>
        <taxon>Actinomycetes</taxon>
        <taxon>Micrococcales</taxon>
        <taxon>Microbacteriaceae</taxon>
        <taxon>Cryobacterium</taxon>
    </lineage>
</organism>
<feature type="transmembrane region" description="Helical" evidence="1">
    <location>
        <begin position="30"/>
        <end position="56"/>
    </location>
</feature>
<gene>
    <name evidence="3" type="ORF">E3O21_17725</name>
    <name evidence="2" type="ORF">SAMN05216368_103363</name>
</gene>
<keyword evidence="1" id="KW-1133">Transmembrane helix</keyword>
<evidence type="ECO:0000313" key="5">
    <source>
        <dbReference type="Proteomes" id="UP000298252"/>
    </source>
</evidence>
<dbReference type="AlphaFoldDB" id="A0A4R8UXK5"/>
<evidence type="ECO:0000313" key="2">
    <source>
        <dbReference type="EMBL" id="SDN07535.1"/>
    </source>
</evidence>
<keyword evidence="1" id="KW-0472">Membrane</keyword>
<evidence type="ECO:0000256" key="1">
    <source>
        <dbReference type="SAM" id="Phobius"/>
    </source>
</evidence>
<keyword evidence="5" id="KW-1185">Reference proteome</keyword>
<accession>A0A4R8UXK5</accession>
<protein>
    <submittedName>
        <fullName evidence="2">Uncharacterized protein</fullName>
    </submittedName>
</protein>
<dbReference type="EMBL" id="SOFD01000041">
    <property type="protein sequence ID" value="TFB72934.1"/>
    <property type="molecule type" value="Genomic_DNA"/>
</dbReference>
<evidence type="ECO:0000313" key="4">
    <source>
        <dbReference type="Proteomes" id="UP000199639"/>
    </source>
</evidence>
<keyword evidence="1" id="KW-0812">Transmembrane</keyword>
<evidence type="ECO:0000313" key="3">
    <source>
        <dbReference type="EMBL" id="TFB72934.1"/>
    </source>
</evidence>
<sequence length="97" mass="10134">MARKLFGDMSPVTYRSPLRKLLMLRQLRNLLRAATAMILVEAIATAVAATLASAVVGRTVAQSGGTDPAVVVLMLTVMGAASVVWLARRAVATDAAP</sequence>
<reference evidence="2 4" key="1">
    <citation type="submission" date="2016-10" db="EMBL/GenBank/DDBJ databases">
        <authorList>
            <person name="Varghese N."/>
            <person name="Submissions S."/>
        </authorList>
    </citation>
    <scope>NUCLEOTIDE SEQUENCE [LARGE SCALE GENOMIC DNA]</scope>
    <source>
        <strain evidence="2 4">CGMCC 1.11215</strain>
    </source>
</reference>
<proteinExistence type="predicted"/>
<reference evidence="3 5" key="2">
    <citation type="submission" date="2019-03" db="EMBL/GenBank/DDBJ databases">
        <title>Genomics of glacier-inhabiting Cryobacterium strains.</title>
        <authorList>
            <person name="Liu Q."/>
            <person name="Xin Y.-H."/>
        </authorList>
    </citation>
    <scope>NUCLEOTIDE SEQUENCE [LARGE SCALE GENOMIC DNA]</scope>
    <source>
        <strain evidence="3 5">Hh8</strain>
    </source>
</reference>
<dbReference type="Proteomes" id="UP000199639">
    <property type="component" value="Unassembled WGS sequence"/>
</dbReference>
<dbReference type="RefSeq" id="WP_092339813.1">
    <property type="nucleotide sequence ID" value="NZ_FNIB01000003.1"/>
</dbReference>
<name>A0A4R8UXK5_9MICO</name>
<feature type="transmembrane region" description="Helical" evidence="1">
    <location>
        <begin position="68"/>
        <end position="87"/>
    </location>
</feature>
<dbReference type="Proteomes" id="UP000298252">
    <property type="component" value="Unassembled WGS sequence"/>
</dbReference>
<dbReference type="EMBL" id="FNIB01000003">
    <property type="protein sequence ID" value="SDN07535.1"/>
    <property type="molecule type" value="Genomic_DNA"/>
</dbReference>